<dbReference type="Pfam" id="PF07729">
    <property type="entry name" value="FCD"/>
    <property type="match status" value="1"/>
</dbReference>
<keyword evidence="3" id="KW-0804">Transcription</keyword>
<evidence type="ECO:0000256" key="1">
    <source>
        <dbReference type="ARBA" id="ARBA00023015"/>
    </source>
</evidence>
<evidence type="ECO:0000256" key="3">
    <source>
        <dbReference type="ARBA" id="ARBA00023163"/>
    </source>
</evidence>
<dbReference type="PANTHER" id="PTHR43537">
    <property type="entry name" value="TRANSCRIPTIONAL REGULATOR, GNTR FAMILY"/>
    <property type="match status" value="1"/>
</dbReference>
<reference evidence="5" key="1">
    <citation type="submission" date="2019-08" db="EMBL/GenBank/DDBJ databases">
        <authorList>
            <person name="Kucharzyk K."/>
            <person name="Murdoch R.W."/>
            <person name="Higgins S."/>
            <person name="Loffler F."/>
        </authorList>
    </citation>
    <scope>NUCLEOTIDE SEQUENCE</scope>
</reference>
<dbReference type="PANTHER" id="PTHR43537:SF24">
    <property type="entry name" value="GLUCONATE OPERON TRANSCRIPTIONAL REPRESSOR"/>
    <property type="match status" value="1"/>
</dbReference>
<dbReference type="InterPro" id="IPR011711">
    <property type="entry name" value="GntR_C"/>
</dbReference>
<evidence type="ECO:0000313" key="5">
    <source>
        <dbReference type="EMBL" id="MPM87039.1"/>
    </source>
</evidence>
<sequence length="177" mass="20476">MPRRGVIVADFSPQQLKEIIEVREMFELYAVKGAIQNIDYSGEILDEMEQVAVELAGIDSQNFNRATELEIRFHTLFVTLAGNSQLTKLYVNNWNIGAMFQIFMLSKMPLSKHQPSFDQHLEIIQLLKDKNEVALLEFIPNHLTPVYGAIEWIMRNGNMDMQDLFKIMLAKTEEKKI</sequence>
<keyword evidence="2" id="KW-0238">DNA-binding</keyword>
<accession>A0A645DCT1</accession>
<dbReference type="InterPro" id="IPR008920">
    <property type="entry name" value="TF_FadR/GntR_C"/>
</dbReference>
<dbReference type="GO" id="GO:0003677">
    <property type="term" value="F:DNA binding"/>
    <property type="evidence" value="ECO:0007669"/>
    <property type="project" value="UniProtKB-KW"/>
</dbReference>
<dbReference type="AlphaFoldDB" id="A0A645DCT1"/>
<dbReference type="SUPFAM" id="SSF48008">
    <property type="entry name" value="GntR ligand-binding domain-like"/>
    <property type="match status" value="1"/>
</dbReference>
<dbReference type="EMBL" id="VSSQ01034948">
    <property type="protein sequence ID" value="MPM87039.1"/>
    <property type="molecule type" value="Genomic_DNA"/>
</dbReference>
<name>A0A645DCT1_9ZZZZ</name>
<feature type="domain" description="GntR C-terminal" evidence="4">
    <location>
        <begin position="18"/>
        <end position="145"/>
    </location>
</feature>
<organism evidence="5">
    <name type="scientific">bioreactor metagenome</name>
    <dbReference type="NCBI Taxonomy" id="1076179"/>
    <lineage>
        <taxon>unclassified sequences</taxon>
        <taxon>metagenomes</taxon>
        <taxon>ecological metagenomes</taxon>
    </lineage>
</organism>
<proteinExistence type="predicted"/>
<dbReference type="Gene3D" id="1.20.120.530">
    <property type="entry name" value="GntR ligand-binding domain-like"/>
    <property type="match status" value="1"/>
</dbReference>
<protein>
    <recommendedName>
        <fullName evidence="4">GntR C-terminal domain-containing protein</fullName>
    </recommendedName>
</protein>
<evidence type="ECO:0000256" key="2">
    <source>
        <dbReference type="ARBA" id="ARBA00023125"/>
    </source>
</evidence>
<evidence type="ECO:0000259" key="4">
    <source>
        <dbReference type="SMART" id="SM00895"/>
    </source>
</evidence>
<dbReference type="SMART" id="SM00895">
    <property type="entry name" value="FCD"/>
    <property type="match status" value="1"/>
</dbReference>
<gene>
    <name evidence="5" type="ORF">SDC9_134132</name>
</gene>
<keyword evidence="1" id="KW-0805">Transcription regulation</keyword>
<comment type="caution">
    <text evidence="5">The sequence shown here is derived from an EMBL/GenBank/DDBJ whole genome shotgun (WGS) entry which is preliminary data.</text>
</comment>